<evidence type="ECO:0000313" key="2">
    <source>
        <dbReference type="EMBL" id="CCQ63230.1"/>
    </source>
</evidence>
<comment type="caution">
    <text evidence="2">The sequence shown here is derived from an EMBL/GenBank/DDBJ whole genome shotgun (WGS) entry which is preliminary data.</text>
</comment>
<organism evidence="2 3">
    <name type="scientific">Crocosphaera watsonii WH 0401</name>
    <dbReference type="NCBI Taxonomy" id="555881"/>
    <lineage>
        <taxon>Bacteria</taxon>
        <taxon>Bacillati</taxon>
        <taxon>Cyanobacteriota</taxon>
        <taxon>Cyanophyceae</taxon>
        <taxon>Oscillatoriophycideae</taxon>
        <taxon>Chroococcales</taxon>
        <taxon>Aphanothecaceae</taxon>
        <taxon>Crocosphaera</taxon>
    </lineage>
</organism>
<dbReference type="Gene3D" id="3.40.50.300">
    <property type="entry name" value="P-loop containing nucleotide triphosphate hydrolases"/>
    <property type="match status" value="1"/>
</dbReference>
<evidence type="ECO:0000313" key="3">
    <source>
        <dbReference type="Proteomes" id="UP000018198"/>
    </source>
</evidence>
<accession>T2JDB9</accession>
<dbReference type="Proteomes" id="UP000018198">
    <property type="component" value="Unassembled WGS sequence"/>
</dbReference>
<dbReference type="SUPFAM" id="SSF52540">
    <property type="entry name" value="P-loop containing nucleoside triphosphate hydrolases"/>
    <property type="match status" value="1"/>
</dbReference>
<dbReference type="InterPro" id="IPR038729">
    <property type="entry name" value="Rad50/SbcC_AAA"/>
</dbReference>
<name>T2JDB9_CROWT</name>
<dbReference type="GO" id="GO:0006302">
    <property type="term" value="P:double-strand break repair"/>
    <property type="evidence" value="ECO:0007669"/>
    <property type="project" value="InterPro"/>
</dbReference>
<gene>
    <name evidence="2" type="ORF">CWATWH0401_3468</name>
</gene>
<dbReference type="InterPro" id="IPR027417">
    <property type="entry name" value="P-loop_NTPase"/>
</dbReference>
<dbReference type="Pfam" id="PF13476">
    <property type="entry name" value="AAA_23"/>
    <property type="match status" value="1"/>
</dbReference>
<reference evidence="2 3" key="1">
    <citation type="submission" date="2013-01" db="EMBL/GenBank/DDBJ databases">
        <authorList>
            <person name="Bench S."/>
        </authorList>
    </citation>
    <scope>NUCLEOTIDE SEQUENCE [LARGE SCALE GENOMIC DNA]</scope>
    <source>
        <strain evidence="2 3">WH 0401</strain>
    </source>
</reference>
<evidence type="ECO:0000259" key="1">
    <source>
        <dbReference type="Pfam" id="PF13476"/>
    </source>
</evidence>
<feature type="domain" description="Rad50/SbcC-type AAA" evidence="1">
    <location>
        <begin position="5"/>
        <end position="51"/>
    </location>
</feature>
<dbReference type="EMBL" id="CAQM01000678">
    <property type="protein sequence ID" value="CCQ63230.1"/>
    <property type="molecule type" value="Genomic_DNA"/>
</dbReference>
<proteinExistence type="predicted"/>
<dbReference type="GO" id="GO:0016887">
    <property type="term" value="F:ATP hydrolysis activity"/>
    <property type="evidence" value="ECO:0007669"/>
    <property type="project" value="InterPro"/>
</dbReference>
<reference evidence="2 3" key="2">
    <citation type="submission" date="2013-09" db="EMBL/GenBank/DDBJ databases">
        <title>Whole genome comparison of six Crocosphaera watsonii strains with differing phenotypes.</title>
        <authorList>
            <person name="Bench S.R."/>
            <person name="Heller P."/>
            <person name="Frank I."/>
            <person name="Arciniega M."/>
            <person name="Shilova I.N."/>
            <person name="Zehr J.P."/>
        </authorList>
    </citation>
    <scope>NUCLEOTIDE SEQUENCE [LARGE SCALE GENOMIC DNA]</scope>
    <source>
        <strain evidence="2 3">WH 0401</strain>
    </source>
</reference>
<sequence length="51" mass="5682">MKLLSIKLCNFRQFYGTTPEIFLASDGKNTTMIHGNNGSGKTTLLNAFTWV</sequence>
<protein>
    <submittedName>
        <fullName evidence="2">ATPase involved in DNA repair</fullName>
    </submittedName>
</protein>
<dbReference type="AlphaFoldDB" id="T2JDB9"/>